<reference evidence="5 6" key="1">
    <citation type="journal article" date="2018" name="Nat. Ecol. Evol.">
        <title>Pezizomycetes genomes reveal the molecular basis of ectomycorrhizal truffle lifestyle.</title>
        <authorList>
            <person name="Murat C."/>
            <person name="Payen T."/>
            <person name="Noel B."/>
            <person name="Kuo A."/>
            <person name="Morin E."/>
            <person name="Chen J."/>
            <person name="Kohler A."/>
            <person name="Krizsan K."/>
            <person name="Balestrini R."/>
            <person name="Da Silva C."/>
            <person name="Montanini B."/>
            <person name="Hainaut M."/>
            <person name="Levati E."/>
            <person name="Barry K.W."/>
            <person name="Belfiori B."/>
            <person name="Cichocki N."/>
            <person name="Clum A."/>
            <person name="Dockter R.B."/>
            <person name="Fauchery L."/>
            <person name="Guy J."/>
            <person name="Iotti M."/>
            <person name="Le Tacon F."/>
            <person name="Lindquist E.A."/>
            <person name="Lipzen A."/>
            <person name="Malagnac F."/>
            <person name="Mello A."/>
            <person name="Molinier V."/>
            <person name="Miyauchi S."/>
            <person name="Poulain J."/>
            <person name="Riccioni C."/>
            <person name="Rubini A."/>
            <person name="Sitrit Y."/>
            <person name="Splivallo R."/>
            <person name="Traeger S."/>
            <person name="Wang M."/>
            <person name="Zifcakova L."/>
            <person name="Wipf D."/>
            <person name="Zambonelli A."/>
            <person name="Paolocci F."/>
            <person name="Nowrousian M."/>
            <person name="Ottonello S."/>
            <person name="Baldrian P."/>
            <person name="Spatafora J.W."/>
            <person name="Henrissat B."/>
            <person name="Nagy L.G."/>
            <person name="Aury J.M."/>
            <person name="Wincker P."/>
            <person name="Grigoriev I.V."/>
            <person name="Bonfante P."/>
            <person name="Martin F.M."/>
        </authorList>
    </citation>
    <scope>NUCLEOTIDE SEQUENCE [LARGE SCALE GENOMIC DNA]</scope>
    <source>
        <strain evidence="5 6">120613-1</strain>
    </source>
</reference>
<evidence type="ECO:0000256" key="2">
    <source>
        <dbReference type="SAM" id="MobiDB-lite"/>
    </source>
</evidence>
<evidence type="ECO:0000259" key="4">
    <source>
        <dbReference type="Pfam" id="PF10342"/>
    </source>
</evidence>
<dbReference type="PANTHER" id="PTHR40633">
    <property type="entry name" value="MATRIX PROTEIN, PUTATIVE (AFU_ORTHOLOGUE AFUA_8G05410)-RELATED"/>
    <property type="match status" value="1"/>
</dbReference>
<dbReference type="Proteomes" id="UP000276215">
    <property type="component" value="Unassembled WGS sequence"/>
</dbReference>
<feature type="region of interest" description="Disordered" evidence="2">
    <location>
        <begin position="227"/>
        <end position="249"/>
    </location>
</feature>
<evidence type="ECO:0000256" key="3">
    <source>
        <dbReference type="SAM" id="SignalP"/>
    </source>
</evidence>
<gene>
    <name evidence="5" type="ORF">L873DRAFT_1792057</name>
</gene>
<keyword evidence="1 3" id="KW-0732">Signal</keyword>
<feature type="region of interest" description="Disordered" evidence="2">
    <location>
        <begin position="128"/>
        <end position="168"/>
    </location>
</feature>
<name>A0A3N4JC82_9PEZI</name>
<evidence type="ECO:0000313" key="6">
    <source>
        <dbReference type="Proteomes" id="UP000276215"/>
    </source>
</evidence>
<dbReference type="PANTHER" id="PTHR40633:SF1">
    <property type="entry name" value="GPI ANCHORED SERINE-THREONINE RICH PROTEIN (AFU_ORTHOLOGUE AFUA_1G03630)"/>
    <property type="match status" value="1"/>
</dbReference>
<evidence type="ECO:0000256" key="1">
    <source>
        <dbReference type="ARBA" id="ARBA00022729"/>
    </source>
</evidence>
<proteinExistence type="predicted"/>
<feature type="chain" id="PRO_5018112771" description="Yeast cell wall synthesis Kre9/Knh1-like N-terminal domain-containing protein" evidence="3">
    <location>
        <begin position="20"/>
        <end position="281"/>
    </location>
</feature>
<dbReference type="EMBL" id="ML120421">
    <property type="protein sequence ID" value="RPA95832.1"/>
    <property type="molecule type" value="Genomic_DNA"/>
</dbReference>
<dbReference type="AlphaFoldDB" id="A0A3N4JC82"/>
<sequence length="281" mass="28697">MKYSLFTAVAAAFTSFANAYTTPVGDNPEGNPIVKPGLGEIVPVGAPYTITWTPTTTGTVTLVLLRGPSINVLPLYPIVEKIPNTGTYSWTPATNLEADTSRYGIQLIDDTTGKYQYTTQFGISNPNMVSSSSSSSAPIAPTSSMPSSMPTSSMPTSSSPVPTTSKAATTSGFVTSGTVIYSTSMVTVTSCGAAVTACPGRPQNTTAPHPPPATTWISPVWNATVSKPAVPTGSTPAAPSTNVTKSSPSAPVIPISPGAGDKIRVGGAMFVVMVAGFALLL</sequence>
<dbReference type="InterPro" id="IPR018466">
    <property type="entry name" value="Kre9/Knh1-like_N"/>
</dbReference>
<dbReference type="OrthoDB" id="4094614at2759"/>
<accession>A0A3N4JC82</accession>
<feature type="signal peptide" evidence="3">
    <location>
        <begin position="1"/>
        <end position="19"/>
    </location>
</feature>
<dbReference type="Pfam" id="PF10342">
    <property type="entry name" value="Kre9_KNH"/>
    <property type="match status" value="1"/>
</dbReference>
<keyword evidence="6" id="KW-1185">Reference proteome</keyword>
<dbReference type="InterPro" id="IPR052982">
    <property type="entry name" value="SRP1/TIP1-like"/>
</dbReference>
<evidence type="ECO:0000313" key="5">
    <source>
        <dbReference type="EMBL" id="RPA95832.1"/>
    </source>
</evidence>
<protein>
    <recommendedName>
        <fullName evidence="4">Yeast cell wall synthesis Kre9/Knh1-like N-terminal domain-containing protein</fullName>
    </recommendedName>
</protein>
<feature type="compositionally biased region" description="Polar residues" evidence="2">
    <location>
        <begin position="232"/>
        <end position="245"/>
    </location>
</feature>
<organism evidence="5 6">
    <name type="scientific">Choiromyces venosus 120613-1</name>
    <dbReference type="NCBI Taxonomy" id="1336337"/>
    <lineage>
        <taxon>Eukaryota</taxon>
        <taxon>Fungi</taxon>
        <taxon>Dikarya</taxon>
        <taxon>Ascomycota</taxon>
        <taxon>Pezizomycotina</taxon>
        <taxon>Pezizomycetes</taxon>
        <taxon>Pezizales</taxon>
        <taxon>Tuberaceae</taxon>
        <taxon>Choiromyces</taxon>
    </lineage>
</organism>
<feature type="domain" description="Yeast cell wall synthesis Kre9/Knh1-like N-terminal" evidence="4">
    <location>
        <begin position="35"/>
        <end position="123"/>
    </location>
</feature>